<evidence type="ECO:0000313" key="1">
    <source>
        <dbReference type="EMBL" id="HGS86840.1"/>
    </source>
</evidence>
<organism evidence="1">
    <name type="scientific">Bellilinea caldifistulae</name>
    <dbReference type="NCBI Taxonomy" id="360411"/>
    <lineage>
        <taxon>Bacteria</taxon>
        <taxon>Bacillati</taxon>
        <taxon>Chloroflexota</taxon>
        <taxon>Anaerolineae</taxon>
        <taxon>Anaerolineales</taxon>
        <taxon>Anaerolineaceae</taxon>
        <taxon>Bellilinea</taxon>
    </lineage>
</organism>
<name>A0A7C4KZ49_9CHLR</name>
<accession>A0A7C4KZ49</accession>
<sequence length="100" mass="11513">MNETRGLFVPSKWLRQTSFLFFYDSLNTMDNLDPLQSFWENLLSRNPTRIQSAFLSLDPTSKQVVIAHLQKMATDPGWHPEQVESARAALETIQSLFSKP</sequence>
<gene>
    <name evidence="1" type="ORF">ENT17_04405</name>
</gene>
<protein>
    <submittedName>
        <fullName evidence="1">Uncharacterized protein</fullName>
    </submittedName>
</protein>
<reference evidence="1" key="1">
    <citation type="journal article" date="2020" name="mSystems">
        <title>Genome- and Community-Level Interaction Insights into Carbon Utilization and Element Cycling Functions of Hydrothermarchaeota in Hydrothermal Sediment.</title>
        <authorList>
            <person name="Zhou Z."/>
            <person name="Liu Y."/>
            <person name="Xu W."/>
            <person name="Pan J."/>
            <person name="Luo Z.H."/>
            <person name="Li M."/>
        </authorList>
    </citation>
    <scope>NUCLEOTIDE SEQUENCE [LARGE SCALE GENOMIC DNA]</scope>
    <source>
        <strain evidence="1">SpSt-556</strain>
    </source>
</reference>
<proteinExistence type="predicted"/>
<dbReference type="AlphaFoldDB" id="A0A7C4KZ49"/>
<comment type="caution">
    <text evidence="1">The sequence shown here is derived from an EMBL/GenBank/DDBJ whole genome shotgun (WGS) entry which is preliminary data.</text>
</comment>
<dbReference type="EMBL" id="DSXR01000051">
    <property type="protein sequence ID" value="HGS86840.1"/>
    <property type="molecule type" value="Genomic_DNA"/>
</dbReference>